<dbReference type="Proteomes" id="UP000241788">
    <property type="component" value="Unassembled WGS sequence"/>
</dbReference>
<dbReference type="AlphaFoldDB" id="A0A1N6NA85"/>
<dbReference type="GO" id="GO:0043190">
    <property type="term" value="C:ATP-binding cassette (ABC) transporter complex"/>
    <property type="evidence" value="ECO:0007669"/>
    <property type="project" value="InterPro"/>
</dbReference>
<feature type="transmembrane region" description="Helical" evidence="12">
    <location>
        <begin position="329"/>
        <end position="349"/>
    </location>
</feature>
<accession>A0A1N6NA85</accession>
<evidence type="ECO:0000256" key="3">
    <source>
        <dbReference type="ARBA" id="ARBA00007725"/>
    </source>
</evidence>
<protein>
    <recommendedName>
        <fullName evidence="4">Lipopolysaccharide export system permease protein LptF</fullName>
    </recommendedName>
</protein>
<sequence>MLTLDRYLAKEFAQAIFATLVVLLIVMVGGAFVDVLGDITRGRLPPGMTAAQLGLVLLTWLPIILPLALMLGLLMAMGRLYRDAEMPVLTSVGVGPKRLLKPLSMVVVPILIVIALCSLWLGPWADRTSRAMIQEANRNLLITGLEPGRFTELPGGGGVVYVGDMSQDGAKFKRIFIYRAKDGRVDVTTAAEGELTLDGARERYLQLGNGFEVEGPMGGTTQDYRLLRFARNDVRMPDSTEDKKVQDARRTPTLELMGDDSNEARAQLQWRIAPPLIALALALLAIPLARSPPRQARYGRMVLGFLGYMVSIQLMLLGTDLIAKGKMPAALGLWWLVIPALLLGLWFYSRDGHLPKRRRAR</sequence>
<evidence type="ECO:0000256" key="7">
    <source>
        <dbReference type="ARBA" id="ARBA00022519"/>
    </source>
</evidence>
<dbReference type="EMBL" id="FTLW01000001">
    <property type="protein sequence ID" value="SIP88912.1"/>
    <property type="molecule type" value="Genomic_DNA"/>
</dbReference>
<keyword evidence="8 12" id="KW-0812">Transmembrane</keyword>
<dbReference type="OrthoDB" id="9778062at2"/>
<proteinExistence type="inferred from homology"/>
<evidence type="ECO:0000256" key="2">
    <source>
        <dbReference type="ARBA" id="ARBA00004429"/>
    </source>
</evidence>
<dbReference type="RefSeq" id="WP_076584594.1">
    <property type="nucleotide sequence ID" value="NZ_FTLW01000001.1"/>
</dbReference>
<dbReference type="PANTHER" id="PTHR33529:SF7">
    <property type="entry name" value="LIPOPOLYSACCHARIDE EXPORT SYSTEM PERMEASE PROTEIN LPTF"/>
    <property type="match status" value="1"/>
</dbReference>
<reference evidence="14" key="1">
    <citation type="submission" date="2017-01" db="EMBL/GenBank/DDBJ databases">
        <authorList>
            <person name="Varghese N."/>
            <person name="Submissions S."/>
        </authorList>
    </citation>
    <scope>NUCLEOTIDE SEQUENCE [LARGE SCALE GENOMIC DNA]</scope>
    <source>
        <strain evidence="14">UM1</strain>
    </source>
</reference>
<dbReference type="GO" id="GO:0015920">
    <property type="term" value="P:lipopolysaccharide transport"/>
    <property type="evidence" value="ECO:0007669"/>
    <property type="project" value="TreeGrafter"/>
</dbReference>
<dbReference type="NCBIfam" id="TIGR04407">
    <property type="entry name" value="LptF_YjgP"/>
    <property type="match status" value="1"/>
</dbReference>
<evidence type="ECO:0000313" key="14">
    <source>
        <dbReference type="Proteomes" id="UP000241788"/>
    </source>
</evidence>
<feature type="transmembrane region" description="Helical" evidence="12">
    <location>
        <begin position="53"/>
        <end position="78"/>
    </location>
</feature>
<comment type="function">
    <text evidence="1">Part of the ABC transporter complex LptBFG involved in the translocation of lipopolysaccharide (LPS) from the inner membrane to the outer membrane.</text>
</comment>
<feature type="transmembrane region" description="Helical" evidence="12">
    <location>
        <begin position="12"/>
        <end position="33"/>
    </location>
</feature>
<gene>
    <name evidence="13" type="ORF">SAMN05421546_0177</name>
</gene>
<comment type="subcellular location">
    <subcellularLocation>
        <location evidence="2">Cell inner membrane</location>
        <topology evidence="2">Multi-pass membrane protein</topology>
    </subcellularLocation>
</comment>
<keyword evidence="5" id="KW-0813">Transport</keyword>
<keyword evidence="6" id="KW-1003">Cell membrane</keyword>
<evidence type="ECO:0000256" key="4">
    <source>
        <dbReference type="ARBA" id="ARBA00014213"/>
    </source>
</evidence>
<comment type="subunit">
    <text evidence="11">Component of the lipopolysaccharide transport and assembly complex. The LptBFG transporter is composed of two ATP-binding proteins (LptB) and two transmembrane proteins (LptF and LptG).</text>
</comment>
<name>A0A1N6NA85_9GAMM</name>
<evidence type="ECO:0000256" key="8">
    <source>
        <dbReference type="ARBA" id="ARBA00022692"/>
    </source>
</evidence>
<dbReference type="STRING" id="1604334.SAMN05421546_0177"/>
<evidence type="ECO:0000313" key="13">
    <source>
        <dbReference type="EMBL" id="SIP88912.1"/>
    </source>
</evidence>
<dbReference type="PANTHER" id="PTHR33529">
    <property type="entry name" value="SLR0882 PROTEIN-RELATED"/>
    <property type="match status" value="1"/>
</dbReference>
<organism evidence="13 14">
    <name type="scientific">Solilutibacter tolerans</name>
    <dbReference type="NCBI Taxonomy" id="1604334"/>
    <lineage>
        <taxon>Bacteria</taxon>
        <taxon>Pseudomonadati</taxon>
        <taxon>Pseudomonadota</taxon>
        <taxon>Gammaproteobacteria</taxon>
        <taxon>Lysobacterales</taxon>
        <taxon>Lysobacteraceae</taxon>
        <taxon>Solilutibacter</taxon>
    </lineage>
</organism>
<keyword evidence="9 12" id="KW-1133">Transmembrane helix</keyword>
<dbReference type="GO" id="GO:0055085">
    <property type="term" value="P:transmembrane transport"/>
    <property type="evidence" value="ECO:0007669"/>
    <property type="project" value="InterPro"/>
</dbReference>
<keyword evidence="10 12" id="KW-0472">Membrane</keyword>
<comment type="similarity">
    <text evidence="3">Belongs to the LptF/LptG family.</text>
</comment>
<feature type="transmembrane region" description="Helical" evidence="12">
    <location>
        <begin position="301"/>
        <end position="323"/>
    </location>
</feature>
<dbReference type="InterPro" id="IPR030922">
    <property type="entry name" value="LptF"/>
</dbReference>
<evidence type="ECO:0000256" key="6">
    <source>
        <dbReference type="ARBA" id="ARBA00022475"/>
    </source>
</evidence>
<feature type="transmembrane region" description="Helical" evidence="12">
    <location>
        <begin position="99"/>
        <end position="121"/>
    </location>
</feature>
<evidence type="ECO:0000256" key="10">
    <source>
        <dbReference type="ARBA" id="ARBA00023136"/>
    </source>
</evidence>
<keyword evidence="14" id="KW-1185">Reference proteome</keyword>
<evidence type="ECO:0000256" key="9">
    <source>
        <dbReference type="ARBA" id="ARBA00022989"/>
    </source>
</evidence>
<keyword evidence="7" id="KW-0997">Cell inner membrane</keyword>
<evidence type="ECO:0000256" key="5">
    <source>
        <dbReference type="ARBA" id="ARBA00022448"/>
    </source>
</evidence>
<evidence type="ECO:0000256" key="11">
    <source>
        <dbReference type="ARBA" id="ARBA00026081"/>
    </source>
</evidence>
<evidence type="ECO:0000256" key="12">
    <source>
        <dbReference type="SAM" id="Phobius"/>
    </source>
</evidence>
<dbReference type="InterPro" id="IPR005495">
    <property type="entry name" value="LptG/LptF_permease"/>
</dbReference>
<dbReference type="Pfam" id="PF03739">
    <property type="entry name" value="LptF_LptG"/>
    <property type="match status" value="1"/>
</dbReference>
<evidence type="ECO:0000256" key="1">
    <source>
        <dbReference type="ARBA" id="ARBA00002265"/>
    </source>
</evidence>